<accession>A0A397HEY5</accession>
<organism evidence="1 2">
    <name type="scientific">Diversispora epigaea</name>
    <dbReference type="NCBI Taxonomy" id="1348612"/>
    <lineage>
        <taxon>Eukaryota</taxon>
        <taxon>Fungi</taxon>
        <taxon>Fungi incertae sedis</taxon>
        <taxon>Mucoromycota</taxon>
        <taxon>Glomeromycotina</taxon>
        <taxon>Glomeromycetes</taxon>
        <taxon>Diversisporales</taxon>
        <taxon>Diversisporaceae</taxon>
        <taxon>Diversispora</taxon>
    </lineage>
</organism>
<dbReference type="EMBL" id="PQFF01000316">
    <property type="protein sequence ID" value="RHZ61632.1"/>
    <property type="molecule type" value="Genomic_DNA"/>
</dbReference>
<reference evidence="1 2" key="1">
    <citation type="submission" date="2018-08" db="EMBL/GenBank/DDBJ databases">
        <title>Genome and evolution of the arbuscular mycorrhizal fungus Diversispora epigaea (formerly Glomus versiforme) and its bacterial endosymbionts.</title>
        <authorList>
            <person name="Sun X."/>
            <person name="Fei Z."/>
            <person name="Harrison M."/>
        </authorList>
    </citation>
    <scope>NUCLEOTIDE SEQUENCE [LARGE SCALE GENOMIC DNA]</scope>
    <source>
        <strain evidence="1 2">IT104</strain>
    </source>
</reference>
<evidence type="ECO:0000313" key="1">
    <source>
        <dbReference type="EMBL" id="RHZ61632.1"/>
    </source>
</evidence>
<dbReference type="AlphaFoldDB" id="A0A397HEY5"/>
<comment type="caution">
    <text evidence="1">The sequence shown here is derived from an EMBL/GenBank/DDBJ whole genome shotgun (WGS) entry which is preliminary data.</text>
</comment>
<gene>
    <name evidence="1" type="ORF">Glove_346g144</name>
</gene>
<proteinExistence type="predicted"/>
<keyword evidence="2" id="KW-1185">Reference proteome</keyword>
<dbReference type="OrthoDB" id="2415831at2759"/>
<protein>
    <submittedName>
        <fullName evidence="1">Uncharacterized protein</fullName>
    </submittedName>
</protein>
<evidence type="ECO:0000313" key="2">
    <source>
        <dbReference type="Proteomes" id="UP000266861"/>
    </source>
</evidence>
<dbReference type="Proteomes" id="UP000266861">
    <property type="component" value="Unassembled WGS sequence"/>
</dbReference>
<name>A0A397HEY5_9GLOM</name>
<sequence length="226" mass="25165">MNAIGKLLLGSRVPSMLSLFIVSEAYTSKICDNFVKLNISLNSDLNNRNSLKNQIVTSPSLYTTDGINYYEDSINIYAISKNYILITYLCGVGGNNTRYNACGIIADWLGNVVVLGENCDVNIAQNLNPQSGFYGDSKGIIKELRSEGLIFWDAETLYKGGYLILTENVIESNHTISGRVYNNNGSLHGDWGMPNTYNYTRHVGILILLEEFLSDYRTIPDPDGYD</sequence>